<dbReference type="AlphaFoldDB" id="N1PN27"/>
<feature type="region of interest" description="Disordered" evidence="1">
    <location>
        <begin position="83"/>
        <end position="112"/>
    </location>
</feature>
<dbReference type="EMBL" id="KB446538">
    <property type="protein sequence ID" value="EME44836.1"/>
    <property type="molecule type" value="Genomic_DNA"/>
</dbReference>
<feature type="region of interest" description="Disordered" evidence="1">
    <location>
        <begin position="266"/>
        <end position="469"/>
    </location>
</feature>
<reference evidence="3" key="1">
    <citation type="journal article" date="2012" name="PLoS Genet.">
        <title>The genomes of the fungal plant pathogens Cladosporium fulvum and Dothistroma septosporum reveal adaptation to different hosts and lifestyles but also signatures of common ancestry.</title>
        <authorList>
            <person name="de Wit P.J.G.M."/>
            <person name="van der Burgt A."/>
            <person name="Oekmen B."/>
            <person name="Stergiopoulos I."/>
            <person name="Abd-Elsalam K.A."/>
            <person name="Aerts A.L."/>
            <person name="Bahkali A.H."/>
            <person name="Beenen H.G."/>
            <person name="Chettri P."/>
            <person name="Cox M.P."/>
            <person name="Datema E."/>
            <person name="de Vries R.P."/>
            <person name="Dhillon B."/>
            <person name="Ganley A.R."/>
            <person name="Griffiths S.A."/>
            <person name="Guo Y."/>
            <person name="Hamelin R.C."/>
            <person name="Henrissat B."/>
            <person name="Kabir M.S."/>
            <person name="Jashni M.K."/>
            <person name="Kema G."/>
            <person name="Klaubauf S."/>
            <person name="Lapidus A."/>
            <person name="Levasseur A."/>
            <person name="Lindquist E."/>
            <person name="Mehrabi R."/>
            <person name="Ohm R.A."/>
            <person name="Owen T.J."/>
            <person name="Salamov A."/>
            <person name="Schwelm A."/>
            <person name="Schijlen E."/>
            <person name="Sun H."/>
            <person name="van den Burg H.A."/>
            <person name="van Ham R.C.H.J."/>
            <person name="Zhang S."/>
            <person name="Goodwin S.B."/>
            <person name="Grigoriev I.V."/>
            <person name="Collemare J."/>
            <person name="Bradshaw R.E."/>
        </authorList>
    </citation>
    <scope>NUCLEOTIDE SEQUENCE [LARGE SCALE GENOMIC DNA]</scope>
    <source>
        <strain evidence="3">NZE10 / CBS 128990</strain>
    </source>
</reference>
<dbReference type="HOGENOM" id="CLU_541020_0_0_1"/>
<dbReference type="Proteomes" id="UP000016933">
    <property type="component" value="Unassembled WGS sequence"/>
</dbReference>
<evidence type="ECO:0000256" key="1">
    <source>
        <dbReference type="SAM" id="MobiDB-lite"/>
    </source>
</evidence>
<dbReference type="eggNOG" id="ENOG502SSCW">
    <property type="taxonomic scope" value="Eukaryota"/>
</dbReference>
<feature type="compositionally biased region" description="Polar residues" evidence="1">
    <location>
        <begin position="286"/>
        <end position="304"/>
    </location>
</feature>
<feature type="compositionally biased region" description="Low complexity" evidence="1">
    <location>
        <begin position="359"/>
        <end position="372"/>
    </location>
</feature>
<protein>
    <submittedName>
        <fullName evidence="2">Uncharacterized protein</fullName>
    </submittedName>
</protein>
<gene>
    <name evidence="2" type="ORF">DOTSEDRAFT_70778</name>
</gene>
<proteinExistence type="predicted"/>
<feature type="region of interest" description="Disordered" evidence="1">
    <location>
        <begin position="171"/>
        <end position="206"/>
    </location>
</feature>
<sequence length="469" mass="51848">MADDFDFEDGGILDMDDGWFYVEDDIELADELAEGQLPDPGYPGNNYENDVEGFEFDVYAYWDDLEYGDHAEYDYGVGRAEVSGTKRKHTGPKKSAPDKRRKTSAKGRLTEHEWEREDEPVLFHDLRERYERWRQDPPLLKERTTFTLLPDWKTRFAAENGLVKAKAMPAAMKQAAEGEEDVDDMEDDEDGEEEDWEDEQEDGLDMEAALKAALQAKLSGVAMNDVDLEQFTKTMMKMMSGEGGDEAAAELASALLSKVASDTGDEALSGWLSGQGVSLEKDDEVSSVSTSEQSGRIDMQNSPVDSAVGASDSTRGGRKAMQMPLHSSSPVNSTKKRSAPASNNEYDRLARTQKKVKFDVPSSSSDLVLSEEANAEPPTSDDPLASGTTVKDTKRRSSAVVEANEDTSEELTSKSRKRKAAVPENFDTTFLPAKRTRKRELDDLEPLPDAPSPAPPAKRTRSARLKSGK</sequence>
<reference evidence="2 3" key="2">
    <citation type="journal article" date="2012" name="PLoS Pathog.">
        <title>Diverse lifestyles and strategies of plant pathogenesis encoded in the genomes of eighteen Dothideomycetes fungi.</title>
        <authorList>
            <person name="Ohm R.A."/>
            <person name="Feau N."/>
            <person name="Henrissat B."/>
            <person name="Schoch C.L."/>
            <person name="Horwitz B.A."/>
            <person name="Barry K.W."/>
            <person name="Condon B.J."/>
            <person name="Copeland A.C."/>
            <person name="Dhillon B."/>
            <person name="Glaser F."/>
            <person name="Hesse C.N."/>
            <person name="Kosti I."/>
            <person name="LaButti K."/>
            <person name="Lindquist E.A."/>
            <person name="Lucas S."/>
            <person name="Salamov A.A."/>
            <person name="Bradshaw R.E."/>
            <person name="Ciuffetti L."/>
            <person name="Hamelin R.C."/>
            <person name="Kema G.H.J."/>
            <person name="Lawrence C."/>
            <person name="Scott J.A."/>
            <person name="Spatafora J.W."/>
            <person name="Turgeon B.G."/>
            <person name="de Wit P.J.G.M."/>
            <person name="Zhong S."/>
            <person name="Goodwin S.B."/>
            <person name="Grigoriev I.V."/>
        </authorList>
    </citation>
    <scope>NUCLEOTIDE SEQUENCE [LARGE SCALE GENOMIC DNA]</scope>
    <source>
        <strain evidence="3">NZE10 / CBS 128990</strain>
    </source>
</reference>
<keyword evidence="3" id="KW-1185">Reference proteome</keyword>
<organism evidence="2 3">
    <name type="scientific">Dothistroma septosporum (strain NZE10 / CBS 128990)</name>
    <name type="common">Red band needle blight fungus</name>
    <name type="synonym">Mycosphaerella pini</name>
    <dbReference type="NCBI Taxonomy" id="675120"/>
    <lineage>
        <taxon>Eukaryota</taxon>
        <taxon>Fungi</taxon>
        <taxon>Dikarya</taxon>
        <taxon>Ascomycota</taxon>
        <taxon>Pezizomycotina</taxon>
        <taxon>Dothideomycetes</taxon>
        <taxon>Dothideomycetidae</taxon>
        <taxon>Mycosphaerellales</taxon>
        <taxon>Mycosphaerellaceae</taxon>
        <taxon>Dothistroma</taxon>
    </lineage>
</organism>
<evidence type="ECO:0000313" key="3">
    <source>
        <dbReference type="Proteomes" id="UP000016933"/>
    </source>
</evidence>
<dbReference type="STRING" id="675120.N1PN27"/>
<evidence type="ECO:0000313" key="2">
    <source>
        <dbReference type="EMBL" id="EME44836.1"/>
    </source>
</evidence>
<accession>N1PN27</accession>
<dbReference type="OMA" id="WDRFDYF"/>
<dbReference type="OrthoDB" id="3933088at2759"/>
<name>N1PN27_DOTSN</name>
<feature type="compositionally biased region" description="Basic residues" evidence="1">
    <location>
        <begin position="458"/>
        <end position="469"/>
    </location>
</feature>
<feature type="compositionally biased region" description="Acidic residues" evidence="1">
    <location>
        <begin position="177"/>
        <end position="205"/>
    </location>
</feature>